<dbReference type="Proteomes" id="UP000325902">
    <property type="component" value="Unassembled WGS sequence"/>
</dbReference>
<accession>A0A5N5D4N9</accession>
<reference evidence="8" key="2">
    <citation type="journal article" date="2018" name="DNA Res.">
        <title>Comparative genome and transcriptome analyses reveal adaptations to opportunistic infections in woody plant degrading pathogens of Botryosphaeriaceae.</title>
        <authorList>
            <person name="Yan J.Y."/>
            <person name="Zhao W.S."/>
            <person name="Chen Z."/>
            <person name="Xing Q.K."/>
            <person name="Zhang W."/>
            <person name="Chethana K.W.T."/>
            <person name="Xue M.F."/>
            <person name="Xu J.P."/>
            <person name="Phillips A.J.L."/>
            <person name="Wang Y."/>
            <person name="Liu J.H."/>
            <person name="Liu M."/>
            <person name="Zhou Y."/>
            <person name="Jayawardena R.S."/>
            <person name="Manawasinghe I.S."/>
            <person name="Huang J.B."/>
            <person name="Qiao G.H."/>
            <person name="Fu C.Y."/>
            <person name="Guo F.F."/>
            <person name="Dissanayake A.J."/>
            <person name="Peng Y.L."/>
            <person name="Hyde K.D."/>
            <person name="Li X.H."/>
        </authorList>
    </citation>
    <scope>NUCLEOTIDE SEQUENCE</scope>
    <source>
        <strain evidence="8">CSS-01s</strain>
    </source>
</reference>
<reference evidence="7 9" key="3">
    <citation type="journal article" date="2019" name="Sci. Rep.">
        <title>A multi-omics analysis of the grapevine pathogen Lasiodiplodia theobromae reveals that temperature affects the expression of virulence- and pathogenicity-related genes.</title>
        <authorList>
            <person name="Felix C."/>
            <person name="Meneses R."/>
            <person name="Goncalves M.F.M."/>
            <person name="Tilleman L."/>
            <person name="Duarte A.S."/>
            <person name="Jorrin-Novo J.V."/>
            <person name="Van de Peer Y."/>
            <person name="Deforce D."/>
            <person name="Van Nieuwerburgh F."/>
            <person name="Esteves A.C."/>
            <person name="Alves A."/>
        </authorList>
    </citation>
    <scope>NUCLEOTIDE SEQUENCE [LARGE SCALE GENOMIC DNA]</scope>
    <source>
        <strain evidence="7 9">LA-SOL3</strain>
    </source>
</reference>
<dbReference type="InterPro" id="IPR044861">
    <property type="entry name" value="IPNS-like_FE2OG_OXY"/>
</dbReference>
<dbReference type="PROSITE" id="PS51471">
    <property type="entry name" value="FE2OG_OXY"/>
    <property type="match status" value="1"/>
</dbReference>
<protein>
    <submittedName>
        <fullName evidence="7">Flavonol synthase/flavanone 3-hydroxylase</fullName>
    </submittedName>
    <submittedName>
        <fullName evidence="8">Oxidoreductase</fullName>
    </submittedName>
</protein>
<name>A0A5N5D4N9_9PEZI</name>
<dbReference type="SUPFAM" id="SSF51197">
    <property type="entry name" value="Clavaminate synthase-like"/>
    <property type="match status" value="1"/>
</dbReference>
<dbReference type="PANTHER" id="PTHR10209:SF881">
    <property type="entry name" value="FI07970P-RELATED"/>
    <property type="match status" value="1"/>
</dbReference>
<dbReference type="InterPro" id="IPR026992">
    <property type="entry name" value="DIOX_N"/>
</dbReference>
<dbReference type="Pfam" id="PF03171">
    <property type="entry name" value="2OG-FeII_Oxy"/>
    <property type="match status" value="1"/>
</dbReference>
<keyword evidence="9" id="KW-1185">Reference proteome</keyword>
<evidence type="ECO:0000313" key="7">
    <source>
        <dbReference type="EMBL" id="KAB2572666.1"/>
    </source>
</evidence>
<keyword evidence="3 5" id="KW-0560">Oxidoreductase</keyword>
<dbReference type="EMBL" id="MDYX01000024">
    <property type="protein sequence ID" value="KAF9629116.1"/>
    <property type="molecule type" value="Genomic_DNA"/>
</dbReference>
<organism evidence="7 9">
    <name type="scientific">Lasiodiplodia theobromae</name>
    <dbReference type="NCBI Taxonomy" id="45133"/>
    <lineage>
        <taxon>Eukaryota</taxon>
        <taxon>Fungi</taxon>
        <taxon>Dikarya</taxon>
        <taxon>Ascomycota</taxon>
        <taxon>Pezizomycotina</taxon>
        <taxon>Dothideomycetes</taxon>
        <taxon>Dothideomycetes incertae sedis</taxon>
        <taxon>Botryosphaeriales</taxon>
        <taxon>Botryosphaeriaceae</taxon>
        <taxon>Lasiodiplodia</taxon>
    </lineage>
</organism>
<comment type="caution">
    <text evidence="7">The sequence shown here is derived from an EMBL/GenBank/DDBJ whole genome shotgun (WGS) entry which is preliminary data.</text>
</comment>
<dbReference type="GO" id="GO:0016491">
    <property type="term" value="F:oxidoreductase activity"/>
    <property type="evidence" value="ECO:0007669"/>
    <property type="project" value="UniProtKB-KW"/>
</dbReference>
<reference evidence="8" key="1">
    <citation type="submission" date="2016-08" db="EMBL/GenBank/DDBJ databases">
        <authorList>
            <person name="Yan J."/>
        </authorList>
    </citation>
    <scope>NUCLEOTIDE SEQUENCE</scope>
    <source>
        <strain evidence="8">CSS-01s</strain>
    </source>
</reference>
<dbReference type="GO" id="GO:0044283">
    <property type="term" value="P:small molecule biosynthetic process"/>
    <property type="evidence" value="ECO:0007669"/>
    <property type="project" value="UniProtKB-ARBA"/>
</dbReference>
<feature type="domain" description="Fe2OG dioxygenase" evidence="6">
    <location>
        <begin position="182"/>
        <end position="300"/>
    </location>
</feature>
<dbReference type="Proteomes" id="UP000627934">
    <property type="component" value="Unassembled WGS sequence"/>
</dbReference>
<gene>
    <name evidence="7" type="primary">FLS1</name>
    <name evidence="8" type="ORF">BFW01_g10319</name>
    <name evidence="7" type="ORF">DBV05_g8670</name>
</gene>
<evidence type="ECO:0000256" key="5">
    <source>
        <dbReference type="RuleBase" id="RU003682"/>
    </source>
</evidence>
<dbReference type="Pfam" id="PF14226">
    <property type="entry name" value="DIOX_N"/>
    <property type="match status" value="1"/>
</dbReference>
<evidence type="ECO:0000256" key="3">
    <source>
        <dbReference type="ARBA" id="ARBA00023002"/>
    </source>
</evidence>
<dbReference type="EMBL" id="VCHE01000073">
    <property type="protein sequence ID" value="KAB2572666.1"/>
    <property type="molecule type" value="Genomic_DNA"/>
</dbReference>
<dbReference type="GO" id="GO:0046872">
    <property type="term" value="F:metal ion binding"/>
    <property type="evidence" value="ECO:0007669"/>
    <property type="project" value="UniProtKB-KW"/>
</dbReference>
<dbReference type="AlphaFoldDB" id="A0A5N5D4N9"/>
<comment type="similarity">
    <text evidence="1 5">Belongs to the iron/ascorbate-dependent oxidoreductase family.</text>
</comment>
<evidence type="ECO:0000256" key="4">
    <source>
        <dbReference type="ARBA" id="ARBA00023004"/>
    </source>
</evidence>
<evidence type="ECO:0000256" key="1">
    <source>
        <dbReference type="ARBA" id="ARBA00008056"/>
    </source>
</evidence>
<dbReference type="Gene3D" id="2.60.120.330">
    <property type="entry name" value="B-lactam Antibiotic, Isopenicillin N Synthase, Chain"/>
    <property type="match status" value="1"/>
</dbReference>
<evidence type="ECO:0000313" key="9">
    <source>
        <dbReference type="Proteomes" id="UP000325902"/>
    </source>
</evidence>
<evidence type="ECO:0000313" key="8">
    <source>
        <dbReference type="EMBL" id="KAF9629116.1"/>
    </source>
</evidence>
<evidence type="ECO:0000259" key="6">
    <source>
        <dbReference type="PROSITE" id="PS51471"/>
    </source>
</evidence>
<keyword evidence="2 5" id="KW-0479">Metal-binding</keyword>
<sequence length="343" mass="37889">MPFEPAALPVVDYSILAGGGSSPTGDDDKHHAAAALEKQKLFHALRDVGFVYLRAPTIFSPSAVVEPLFARSRQFFALPAADKESVLGRLDRARGPSQGYSNPTRFAANPARADLKEFFGMYRDDETDAARANQWPAALPELRADVTDFFDRGSEVVRTLLGALSEQVGLRREALAPLVEERNHFVALLYYPEAERREFKERVRASEHTDYGCMTLLFNDSGKGLQVKGKDGEWHYVPRKEGCAVVNVGDLLSRLFNGMLASTLHRVVEPPAPRRSSAEDPETAESLIPARYSIAFFGHFNADALIGPIPECISKERPKQFDAVVSGEHVKQKVRALHVKGNS</sequence>
<dbReference type="InterPro" id="IPR027443">
    <property type="entry name" value="IPNS-like_sf"/>
</dbReference>
<evidence type="ECO:0000256" key="2">
    <source>
        <dbReference type="ARBA" id="ARBA00022723"/>
    </source>
</evidence>
<keyword evidence="4 5" id="KW-0408">Iron</keyword>
<dbReference type="OrthoDB" id="288590at2759"/>
<dbReference type="PANTHER" id="PTHR10209">
    <property type="entry name" value="OXIDOREDUCTASE, 2OG-FE II OXYGENASE FAMILY PROTEIN"/>
    <property type="match status" value="1"/>
</dbReference>
<proteinExistence type="inferred from homology"/>
<dbReference type="InterPro" id="IPR005123">
    <property type="entry name" value="Oxoglu/Fe-dep_dioxygenase_dom"/>
</dbReference>